<keyword evidence="4" id="KW-1185">Reference proteome</keyword>
<dbReference type="STRING" id="390241.SAMN04488023_10293"/>
<evidence type="ECO:0000259" key="2">
    <source>
        <dbReference type="Pfam" id="PF03795"/>
    </source>
</evidence>
<comment type="similarity">
    <text evidence="1">Belongs to the YciI family.</text>
</comment>
<evidence type="ECO:0000313" key="3">
    <source>
        <dbReference type="EMBL" id="SEQ90851.1"/>
    </source>
</evidence>
<dbReference type="OrthoDB" id="8481699at2"/>
<evidence type="ECO:0000256" key="1">
    <source>
        <dbReference type="ARBA" id="ARBA00007689"/>
    </source>
</evidence>
<dbReference type="AlphaFoldDB" id="A0A1H9JV05"/>
<dbReference type="EMBL" id="FOGG01000002">
    <property type="protein sequence ID" value="SEQ90851.1"/>
    <property type="molecule type" value="Genomic_DNA"/>
</dbReference>
<proteinExistence type="inferred from homology"/>
<gene>
    <name evidence="3" type="ORF">SAMN04488023_10293</name>
</gene>
<dbReference type="RefSeq" id="WP_090880639.1">
    <property type="nucleotide sequence ID" value="NZ_FOGG01000002.1"/>
</dbReference>
<reference evidence="4" key="1">
    <citation type="submission" date="2016-10" db="EMBL/GenBank/DDBJ databases">
        <authorList>
            <person name="Varghese N."/>
            <person name="Submissions S."/>
        </authorList>
    </citation>
    <scope>NUCLEOTIDE SEQUENCE [LARGE SCALE GENOMIC DNA]</scope>
    <source>
        <strain evidence="4">DSM 18610</strain>
    </source>
</reference>
<name>A0A1H9JV05_9SPHI</name>
<dbReference type="InterPro" id="IPR005545">
    <property type="entry name" value="YCII"/>
</dbReference>
<dbReference type="Proteomes" id="UP000199572">
    <property type="component" value="Unassembled WGS sequence"/>
</dbReference>
<protein>
    <submittedName>
        <fullName evidence="3">Uncharacterized conserved protein YciI, contains a putative active-site phosphohistidine</fullName>
    </submittedName>
</protein>
<feature type="domain" description="YCII-related" evidence="2">
    <location>
        <begin position="47"/>
        <end position="124"/>
    </location>
</feature>
<accession>A0A1H9JV05</accession>
<dbReference type="Gene3D" id="3.30.70.1060">
    <property type="entry name" value="Dimeric alpha+beta barrel"/>
    <property type="match status" value="1"/>
</dbReference>
<dbReference type="Pfam" id="PF03795">
    <property type="entry name" value="YCII"/>
    <property type="match status" value="1"/>
</dbReference>
<dbReference type="SUPFAM" id="SSF54909">
    <property type="entry name" value="Dimeric alpha+beta barrel"/>
    <property type="match status" value="1"/>
</dbReference>
<organism evidence="3 4">
    <name type="scientific">Pedobacter rhizosphaerae</name>
    <dbReference type="NCBI Taxonomy" id="390241"/>
    <lineage>
        <taxon>Bacteria</taxon>
        <taxon>Pseudomonadati</taxon>
        <taxon>Bacteroidota</taxon>
        <taxon>Sphingobacteriia</taxon>
        <taxon>Sphingobacteriales</taxon>
        <taxon>Sphingobacteriaceae</taxon>
        <taxon>Pedobacter</taxon>
    </lineage>
</organism>
<evidence type="ECO:0000313" key="4">
    <source>
        <dbReference type="Proteomes" id="UP000199572"/>
    </source>
</evidence>
<sequence length="154" mass="17182">MKKLFLMTCILCSLLHVKAQDKKPKVAFDEALAKKLGADNYGMKMYVLVILKTGSNTTETKAKTDSLFAGHMANMGKLVEMNKLIVAGPMGKNDKSYRGIFILNTKSIDEAKQLLETDPAVKSRVLDAELYNWYGSAALPEYLPFHDKIQKSSF</sequence>
<dbReference type="InterPro" id="IPR011008">
    <property type="entry name" value="Dimeric_a/b-barrel"/>
</dbReference>